<dbReference type="Proteomes" id="UP000623467">
    <property type="component" value="Unassembled WGS sequence"/>
</dbReference>
<evidence type="ECO:0000256" key="1">
    <source>
        <dbReference type="SAM" id="MobiDB-lite"/>
    </source>
</evidence>
<gene>
    <name evidence="2" type="ORF">MSAN_02437000</name>
</gene>
<feature type="compositionally biased region" description="Gly residues" evidence="1">
    <location>
        <begin position="97"/>
        <end position="116"/>
    </location>
</feature>
<feature type="compositionally biased region" description="Gly residues" evidence="1">
    <location>
        <begin position="61"/>
        <end position="75"/>
    </location>
</feature>
<dbReference type="EMBL" id="JACAZH010000060">
    <property type="protein sequence ID" value="KAF7331184.1"/>
    <property type="molecule type" value="Genomic_DNA"/>
</dbReference>
<keyword evidence="3" id="KW-1185">Reference proteome</keyword>
<organism evidence="2 3">
    <name type="scientific">Mycena sanguinolenta</name>
    <dbReference type="NCBI Taxonomy" id="230812"/>
    <lineage>
        <taxon>Eukaryota</taxon>
        <taxon>Fungi</taxon>
        <taxon>Dikarya</taxon>
        <taxon>Basidiomycota</taxon>
        <taxon>Agaricomycotina</taxon>
        <taxon>Agaricomycetes</taxon>
        <taxon>Agaricomycetidae</taxon>
        <taxon>Agaricales</taxon>
        <taxon>Marasmiineae</taxon>
        <taxon>Mycenaceae</taxon>
        <taxon>Mycena</taxon>
    </lineage>
</organism>
<accession>A0A8H6WYW3</accession>
<comment type="caution">
    <text evidence="2">The sequence shown here is derived from an EMBL/GenBank/DDBJ whole genome shotgun (WGS) entry which is preliminary data.</text>
</comment>
<proteinExistence type="predicted"/>
<sequence length="141" mass="14586">MRDCATFLGRVSFLRFATRSRSSGRLLAASVIRSAYTNINAHAHIRVTELENATAPPEITGGTGSTGVSGHVGGEGGEEGPQIDMDPSKRAQIGSVSGQGMGGAGVQVGGKGGTGKGPVTNLRWMRPLMSPKRQSQVDPIL</sequence>
<evidence type="ECO:0000313" key="3">
    <source>
        <dbReference type="Proteomes" id="UP000623467"/>
    </source>
</evidence>
<evidence type="ECO:0000313" key="2">
    <source>
        <dbReference type="EMBL" id="KAF7331184.1"/>
    </source>
</evidence>
<protein>
    <submittedName>
        <fullName evidence="2">Uncharacterized protein</fullName>
    </submittedName>
</protein>
<name>A0A8H6WYW3_9AGAR</name>
<reference evidence="2" key="1">
    <citation type="submission" date="2020-05" db="EMBL/GenBank/DDBJ databases">
        <title>Mycena genomes resolve the evolution of fungal bioluminescence.</title>
        <authorList>
            <person name="Tsai I.J."/>
        </authorList>
    </citation>
    <scope>NUCLEOTIDE SEQUENCE</scope>
    <source>
        <strain evidence="2">160909Yilan</strain>
    </source>
</reference>
<dbReference type="AlphaFoldDB" id="A0A8H6WYW3"/>
<feature type="region of interest" description="Disordered" evidence="1">
    <location>
        <begin position="55"/>
        <end position="122"/>
    </location>
</feature>